<organism evidence="2 3">
    <name type="scientific">Heracleum sosnowskyi</name>
    <dbReference type="NCBI Taxonomy" id="360622"/>
    <lineage>
        <taxon>Eukaryota</taxon>
        <taxon>Viridiplantae</taxon>
        <taxon>Streptophyta</taxon>
        <taxon>Embryophyta</taxon>
        <taxon>Tracheophyta</taxon>
        <taxon>Spermatophyta</taxon>
        <taxon>Magnoliopsida</taxon>
        <taxon>eudicotyledons</taxon>
        <taxon>Gunneridae</taxon>
        <taxon>Pentapetalae</taxon>
        <taxon>asterids</taxon>
        <taxon>campanulids</taxon>
        <taxon>Apiales</taxon>
        <taxon>Apiaceae</taxon>
        <taxon>Apioideae</taxon>
        <taxon>apioid superclade</taxon>
        <taxon>Tordylieae</taxon>
        <taxon>Tordyliinae</taxon>
        <taxon>Heracleum</taxon>
    </lineage>
</organism>
<dbReference type="EMBL" id="JAUIZM010000003">
    <property type="protein sequence ID" value="KAK1392220.1"/>
    <property type="molecule type" value="Genomic_DNA"/>
</dbReference>
<dbReference type="Proteomes" id="UP001237642">
    <property type="component" value="Unassembled WGS sequence"/>
</dbReference>
<dbReference type="AlphaFoldDB" id="A0AAD8MWD3"/>
<proteinExistence type="predicted"/>
<dbReference type="PANTHER" id="PTHR33566">
    <property type="entry name" value="EN/SPM-LIKE TRANSPOSON-RELATED"/>
    <property type="match status" value="1"/>
</dbReference>
<gene>
    <name evidence="2" type="ORF">POM88_011276</name>
</gene>
<accession>A0AAD8MWD3</accession>
<dbReference type="PANTHER" id="PTHR33566:SF6">
    <property type="entry name" value="PROTEIN DEFECTIVE IN MERISTEM SILENCING 3"/>
    <property type="match status" value="1"/>
</dbReference>
<evidence type="ECO:0000313" key="3">
    <source>
        <dbReference type="Proteomes" id="UP001237642"/>
    </source>
</evidence>
<evidence type="ECO:0000256" key="1">
    <source>
        <dbReference type="SAM" id="Coils"/>
    </source>
</evidence>
<sequence length="440" mass="48684">MKNHSDNEQQIYSSAAQNSSPLVLVDQDGYDITVKSEQENGTLSQAKTVVNAATKKLQEALKEEGLVLKKHEDNIKFLKTQENCLNDTILDLQVTLGKYHSSNRPMTESGNLSQNESELENIQQILKHTNSAAGIVYQLKTRHSTRGSQHPLTKGILGIVATLGKVDDDNISSCLSRYVGTENMLAVVCKTLDSVKAIESYDKEGLVNKNSGIHGLGTSIGQAIHGRFRVICLECLSPYVGAFITNDPQGRLDIQKPRLPDGEVPHGFIDYAVNMIYIDRENLFFVTHDGHGLRETLFYHLFSRVHVYQTKEDMMQAVSLITDGALSLDGGIIMRPGVYGLGIVEEADVKFLKTSGPPCLTADYSAIEDQIKKKEWEKEGILDDLKREQVLLKQAKATFDAKREELIQFLAQSQSPAARDGSILGFQIKSEVKNETSSGN</sequence>
<comment type="caution">
    <text evidence="2">The sequence shown here is derived from an EMBL/GenBank/DDBJ whole genome shotgun (WGS) entry which is preliminary data.</text>
</comment>
<evidence type="ECO:0000313" key="2">
    <source>
        <dbReference type="EMBL" id="KAK1392220.1"/>
    </source>
</evidence>
<name>A0AAD8MWD3_9APIA</name>
<keyword evidence="3" id="KW-1185">Reference proteome</keyword>
<reference evidence="2" key="2">
    <citation type="submission" date="2023-05" db="EMBL/GenBank/DDBJ databases">
        <authorList>
            <person name="Schelkunov M.I."/>
        </authorList>
    </citation>
    <scope>NUCLEOTIDE SEQUENCE</scope>
    <source>
        <strain evidence="2">Hsosn_3</strain>
        <tissue evidence="2">Leaf</tissue>
    </source>
</reference>
<protein>
    <submittedName>
        <fullName evidence="2">Protein DEFECTIVE IN MERISTEM SILENCING 3</fullName>
    </submittedName>
</protein>
<reference evidence="2" key="1">
    <citation type="submission" date="2023-02" db="EMBL/GenBank/DDBJ databases">
        <title>Genome of toxic invasive species Heracleum sosnowskyi carries increased number of genes despite the absence of recent whole-genome duplications.</title>
        <authorList>
            <person name="Schelkunov M."/>
            <person name="Shtratnikova V."/>
            <person name="Makarenko M."/>
            <person name="Klepikova A."/>
            <person name="Omelchenko D."/>
            <person name="Novikova G."/>
            <person name="Obukhova E."/>
            <person name="Bogdanov V."/>
            <person name="Penin A."/>
            <person name="Logacheva M."/>
        </authorList>
    </citation>
    <scope>NUCLEOTIDE SEQUENCE</scope>
    <source>
        <strain evidence="2">Hsosn_3</strain>
        <tissue evidence="2">Leaf</tissue>
    </source>
</reference>
<keyword evidence="1" id="KW-0175">Coiled coil</keyword>
<feature type="coiled-coil region" evidence="1">
    <location>
        <begin position="43"/>
        <end position="88"/>
    </location>
</feature>